<dbReference type="OrthoDB" id="10440230at2759"/>
<comment type="caution">
    <text evidence="2">The sequence shown here is derived from an EMBL/GenBank/DDBJ whole genome shotgun (WGS) entry which is preliminary data.</text>
</comment>
<accession>A0A8X7CFJ1</accession>
<feature type="region of interest" description="Disordered" evidence="1">
    <location>
        <begin position="88"/>
        <end position="107"/>
    </location>
</feature>
<sequence>MQVIGKPSFIYRAFLKRCAINRHTSPRTNAPSVTVLDCPLNTNAVIIPPVHSGATPRVYYSRGDRGAEIGSFTPREPPVNRQPIMRPVMEKLNARYMPSGSGGRRDN</sequence>
<name>A0A8X7CFJ1_9ARAC</name>
<reference evidence="2" key="1">
    <citation type="submission" date="2020-08" db="EMBL/GenBank/DDBJ databases">
        <title>Multicomponent nature underlies the extraordinary mechanical properties of spider dragline silk.</title>
        <authorList>
            <person name="Kono N."/>
            <person name="Nakamura H."/>
            <person name="Mori M."/>
            <person name="Yoshida Y."/>
            <person name="Ohtoshi R."/>
            <person name="Malay A.D."/>
            <person name="Moran D.A.P."/>
            <person name="Tomita M."/>
            <person name="Numata K."/>
            <person name="Arakawa K."/>
        </authorList>
    </citation>
    <scope>NUCLEOTIDE SEQUENCE</scope>
</reference>
<evidence type="ECO:0000256" key="1">
    <source>
        <dbReference type="SAM" id="MobiDB-lite"/>
    </source>
</evidence>
<evidence type="ECO:0000313" key="2">
    <source>
        <dbReference type="EMBL" id="GFY67278.1"/>
    </source>
</evidence>
<evidence type="ECO:0000313" key="3">
    <source>
        <dbReference type="Proteomes" id="UP000886998"/>
    </source>
</evidence>
<proteinExistence type="predicted"/>
<gene>
    <name evidence="2" type="ORF">TNIN_103891</name>
</gene>
<dbReference type="Proteomes" id="UP000886998">
    <property type="component" value="Unassembled WGS sequence"/>
</dbReference>
<dbReference type="AlphaFoldDB" id="A0A8X7CFJ1"/>
<protein>
    <submittedName>
        <fullName evidence="2">Uncharacterized protein</fullName>
    </submittedName>
</protein>
<dbReference type="EMBL" id="BMAV01016484">
    <property type="protein sequence ID" value="GFY67278.1"/>
    <property type="molecule type" value="Genomic_DNA"/>
</dbReference>
<organism evidence="2 3">
    <name type="scientific">Trichonephila inaurata madagascariensis</name>
    <dbReference type="NCBI Taxonomy" id="2747483"/>
    <lineage>
        <taxon>Eukaryota</taxon>
        <taxon>Metazoa</taxon>
        <taxon>Ecdysozoa</taxon>
        <taxon>Arthropoda</taxon>
        <taxon>Chelicerata</taxon>
        <taxon>Arachnida</taxon>
        <taxon>Araneae</taxon>
        <taxon>Araneomorphae</taxon>
        <taxon>Entelegynae</taxon>
        <taxon>Araneoidea</taxon>
        <taxon>Nephilidae</taxon>
        <taxon>Trichonephila</taxon>
        <taxon>Trichonephila inaurata</taxon>
    </lineage>
</organism>
<keyword evidence="3" id="KW-1185">Reference proteome</keyword>